<gene>
    <name evidence="1" type="ORF">VTL71DRAFT_1891</name>
</gene>
<reference evidence="1 2" key="1">
    <citation type="journal article" date="2024" name="Commun. Biol.">
        <title>Comparative genomic analysis of thermophilic fungi reveals convergent evolutionary adaptations and gene losses.</title>
        <authorList>
            <person name="Steindorff A.S."/>
            <person name="Aguilar-Pontes M.V."/>
            <person name="Robinson A.J."/>
            <person name="Andreopoulos B."/>
            <person name="LaButti K."/>
            <person name="Kuo A."/>
            <person name="Mondo S."/>
            <person name="Riley R."/>
            <person name="Otillar R."/>
            <person name="Haridas S."/>
            <person name="Lipzen A."/>
            <person name="Grimwood J."/>
            <person name="Schmutz J."/>
            <person name="Clum A."/>
            <person name="Reid I.D."/>
            <person name="Moisan M.C."/>
            <person name="Butler G."/>
            <person name="Nguyen T.T.M."/>
            <person name="Dewar K."/>
            <person name="Conant G."/>
            <person name="Drula E."/>
            <person name="Henrissat B."/>
            <person name="Hansel C."/>
            <person name="Singer S."/>
            <person name="Hutchinson M.I."/>
            <person name="de Vries R.P."/>
            <person name="Natvig D.O."/>
            <person name="Powell A.J."/>
            <person name="Tsang A."/>
            <person name="Grigoriev I.V."/>
        </authorList>
    </citation>
    <scope>NUCLEOTIDE SEQUENCE [LARGE SCALE GENOMIC DNA]</scope>
    <source>
        <strain evidence="1 2">CBS 494.80</strain>
    </source>
</reference>
<evidence type="ECO:0000313" key="2">
    <source>
        <dbReference type="Proteomes" id="UP001595075"/>
    </source>
</evidence>
<organism evidence="1 2">
    <name type="scientific">Oculimacula yallundae</name>
    <dbReference type="NCBI Taxonomy" id="86028"/>
    <lineage>
        <taxon>Eukaryota</taxon>
        <taxon>Fungi</taxon>
        <taxon>Dikarya</taxon>
        <taxon>Ascomycota</taxon>
        <taxon>Pezizomycotina</taxon>
        <taxon>Leotiomycetes</taxon>
        <taxon>Helotiales</taxon>
        <taxon>Ploettnerulaceae</taxon>
        <taxon>Oculimacula</taxon>
    </lineage>
</organism>
<proteinExistence type="predicted"/>
<dbReference type="Proteomes" id="UP001595075">
    <property type="component" value="Unassembled WGS sequence"/>
</dbReference>
<accession>A0ABR4CBZ4</accession>
<keyword evidence="2" id="KW-1185">Reference proteome</keyword>
<name>A0ABR4CBZ4_9HELO</name>
<protein>
    <submittedName>
        <fullName evidence="1">Uncharacterized protein</fullName>
    </submittedName>
</protein>
<evidence type="ECO:0000313" key="1">
    <source>
        <dbReference type="EMBL" id="KAL2067466.1"/>
    </source>
</evidence>
<dbReference type="EMBL" id="JAZHXI010000010">
    <property type="protein sequence ID" value="KAL2067466.1"/>
    <property type="molecule type" value="Genomic_DNA"/>
</dbReference>
<comment type="caution">
    <text evidence="1">The sequence shown here is derived from an EMBL/GenBank/DDBJ whole genome shotgun (WGS) entry which is preliminary data.</text>
</comment>
<sequence>MPPPPAGGMHSFGAFRTNDSPHSFRNFGRNIGPRAPTFMVDRPAIVICNAKFDYSQYSNFNFLPIKLGDVLIVKKVVALDTCAYVQRTVPNAFGHTMMGWVPTACFALLVPGEACDCLRAHREPNCLCIREGSQREAMFDAGFSQMMTVPAANALALQLFPQPMIGYQSAI</sequence>